<proteinExistence type="predicted"/>
<evidence type="ECO:0000313" key="1">
    <source>
        <dbReference type="EMBL" id="RZT99046.1"/>
    </source>
</evidence>
<keyword evidence="2" id="KW-1185">Reference proteome</keyword>
<gene>
    <name evidence="1" type="ORF">EV681_0828</name>
</gene>
<sequence length="68" mass="7044">MLSAAAHDSSTGSVQRCYCKPSYFAGSAGIHVSVIPSAVSVQTILTQGITAYGFSLALGADPQDRLLR</sequence>
<protein>
    <submittedName>
        <fullName evidence="1">Uncharacterized protein</fullName>
    </submittedName>
</protein>
<evidence type="ECO:0000313" key="2">
    <source>
        <dbReference type="Proteomes" id="UP000293398"/>
    </source>
</evidence>
<dbReference type="Proteomes" id="UP000293398">
    <property type="component" value="Unassembled WGS sequence"/>
</dbReference>
<dbReference type="EMBL" id="SHKO01000001">
    <property type="protein sequence ID" value="RZT99046.1"/>
    <property type="molecule type" value="Genomic_DNA"/>
</dbReference>
<reference evidence="1 2" key="1">
    <citation type="submission" date="2019-02" db="EMBL/GenBank/DDBJ databases">
        <title>Genomic Encyclopedia of Type Strains, Phase IV (KMG-IV): sequencing the most valuable type-strain genomes for metagenomic binning, comparative biology and taxonomic classification.</title>
        <authorList>
            <person name="Goeker M."/>
        </authorList>
    </citation>
    <scope>NUCLEOTIDE SEQUENCE [LARGE SCALE GENOMIC DNA]</scope>
    <source>
        <strain evidence="1 2">DSM 23814</strain>
    </source>
</reference>
<dbReference type="AlphaFoldDB" id="A0A4Q7VRC0"/>
<comment type="caution">
    <text evidence="1">The sequence shown here is derived from an EMBL/GenBank/DDBJ whole genome shotgun (WGS) entry which is preliminary data.</text>
</comment>
<organism evidence="1 2">
    <name type="scientific">Advenella incenata</name>
    <dbReference type="NCBI Taxonomy" id="267800"/>
    <lineage>
        <taxon>Bacteria</taxon>
        <taxon>Pseudomonadati</taxon>
        <taxon>Pseudomonadota</taxon>
        <taxon>Betaproteobacteria</taxon>
        <taxon>Burkholderiales</taxon>
        <taxon>Alcaligenaceae</taxon>
    </lineage>
</organism>
<name>A0A4Q7VRC0_9BURK</name>
<accession>A0A4Q7VRC0</accession>